<accession>A0A501XPK7</accession>
<dbReference type="SUPFAM" id="SSF82171">
    <property type="entry name" value="DPP6 N-terminal domain-like"/>
    <property type="match status" value="1"/>
</dbReference>
<evidence type="ECO:0000259" key="4">
    <source>
        <dbReference type="Pfam" id="PF00326"/>
    </source>
</evidence>
<sequence>MVSPGRGQQAALKRGCLLLAGGLLALASHRVHAGCADILPAPGPPPAGAARDVKPEDILRLRDIGQPDGSMFGQPGPLGISPDGKQATFILSRADPGSNSYCRALVVIDLDGPANPRILDEGGELITSIVNLRGIRSDSGFPAPSTPVWSPDGNQVAWLRRDNGITQVWRARANGTRGETVTRSATDITDVAWNEDGSRILFLTQPDLEAVRQKIALEGQSGWLYDDRFAPTDGLLPQLPGPLPNQLFSADPVTGDVREPADSERRHWKVREGLRNAALPSAITATGRKAWTSRAEGALLGPLSLSVDGKDGRLVRCESEACNGGFTGLWWDETGAELRFLRREGQANGELGFYRWTPGKGDPERLHLTSDVLHGCVPAGPALICTSENSVTPRHLVRLDPATGRTTPIFDPNPEFRAIRLGEVRRLFWKNDRGLEAWGDLVLPPGYDGRNRLPLIVVQYTSLGFLRGGTGDEYPIFPLAAEGFAVLSLQQPDLVAKSLPGIRTVGQLIAAGNKDWAERRSLLSSLETGVDKAIAAGVADPARIGLTGLSNGATTVRFALINSDRFAAASISSCCLDPQTVAIYAGPAVAKQMRSVGFPEHGDDAPEFWQPFSMARNADRMTRPLLMQLADSESLIALETFTALKAANQPVEMFVFPHELHIKWQPAHRRAIYQRNIDWFRFWLQRRIDPDTAKADQYLRWNAMREGTVVVAQPVP</sequence>
<feature type="chain" id="PRO_5021243824" evidence="3">
    <location>
        <begin position="34"/>
        <end position="716"/>
    </location>
</feature>
<evidence type="ECO:0000256" key="2">
    <source>
        <dbReference type="ARBA" id="ARBA00022825"/>
    </source>
</evidence>
<dbReference type="PANTHER" id="PTHR42776">
    <property type="entry name" value="SERINE PEPTIDASE S9 FAMILY MEMBER"/>
    <property type="match status" value="1"/>
</dbReference>
<dbReference type="RefSeq" id="WP_140927393.1">
    <property type="nucleotide sequence ID" value="NZ_VFSU01000017.1"/>
</dbReference>
<evidence type="ECO:0000313" key="6">
    <source>
        <dbReference type="Proteomes" id="UP000319897"/>
    </source>
</evidence>
<dbReference type="Pfam" id="PF00326">
    <property type="entry name" value="Peptidase_S9"/>
    <property type="match status" value="1"/>
</dbReference>
<dbReference type="Gene3D" id="2.120.10.30">
    <property type="entry name" value="TolB, C-terminal domain"/>
    <property type="match status" value="1"/>
</dbReference>
<evidence type="ECO:0000256" key="3">
    <source>
        <dbReference type="SAM" id="SignalP"/>
    </source>
</evidence>
<name>A0A501XPK7_9SPHN</name>
<dbReference type="InterPro" id="IPR011659">
    <property type="entry name" value="WD40"/>
</dbReference>
<comment type="caution">
    <text evidence="5">The sequence shown here is derived from an EMBL/GenBank/DDBJ whole genome shotgun (WGS) entry which is preliminary data.</text>
</comment>
<dbReference type="EMBL" id="VFSU01000017">
    <property type="protein sequence ID" value="TPE62621.1"/>
    <property type="molecule type" value="Genomic_DNA"/>
</dbReference>
<keyword evidence="1" id="KW-0378">Hydrolase</keyword>
<dbReference type="InterPro" id="IPR011042">
    <property type="entry name" value="6-blade_b-propeller_TolB-like"/>
</dbReference>
<keyword evidence="3" id="KW-0732">Signal</keyword>
<dbReference type="Pfam" id="PF07676">
    <property type="entry name" value="PD40"/>
    <property type="match status" value="1"/>
</dbReference>
<keyword evidence="6" id="KW-1185">Reference proteome</keyword>
<keyword evidence="2" id="KW-0645">Protease</keyword>
<organism evidence="5 6">
    <name type="scientific">Sandaracinobacter neustonicus</name>
    <dbReference type="NCBI Taxonomy" id="1715348"/>
    <lineage>
        <taxon>Bacteria</taxon>
        <taxon>Pseudomonadati</taxon>
        <taxon>Pseudomonadota</taxon>
        <taxon>Alphaproteobacteria</taxon>
        <taxon>Sphingomonadales</taxon>
        <taxon>Sphingosinicellaceae</taxon>
        <taxon>Sandaracinobacter</taxon>
    </lineage>
</organism>
<proteinExistence type="predicted"/>
<dbReference type="SUPFAM" id="SSF53474">
    <property type="entry name" value="alpha/beta-Hydrolases"/>
    <property type="match status" value="1"/>
</dbReference>
<dbReference type="Gene3D" id="3.40.50.1820">
    <property type="entry name" value="alpha/beta hydrolase"/>
    <property type="match status" value="1"/>
</dbReference>
<dbReference type="InterPro" id="IPR001375">
    <property type="entry name" value="Peptidase_S9_cat"/>
</dbReference>
<evidence type="ECO:0000313" key="5">
    <source>
        <dbReference type="EMBL" id="TPE62621.1"/>
    </source>
</evidence>
<dbReference type="Proteomes" id="UP000319897">
    <property type="component" value="Unassembled WGS sequence"/>
</dbReference>
<reference evidence="5 6" key="1">
    <citation type="submission" date="2019-06" db="EMBL/GenBank/DDBJ databases">
        <authorList>
            <person name="Lee I."/>
            <person name="Jang G.I."/>
            <person name="Hwang C.Y."/>
        </authorList>
    </citation>
    <scope>NUCLEOTIDE SEQUENCE [LARGE SCALE GENOMIC DNA]</scope>
    <source>
        <strain evidence="5 6">PAMC 28131</strain>
    </source>
</reference>
<dbReference type="OrthoDB" id="100212at2"/>
<evidence type="ECO:0000256" key="1">
    <source>
        <dbReference type="ARBA" id="ARBA00022801"/>
    </source>
</evidence>
<protein>
    <submittedName>
        <fullName evidence="5">Atxe2 family lasso peptide isopeptidase</fullName>
    </submittedName>
</protein>
<dbReference type="InterPro" id="IPR029058">
    <property type="entry name" value="AB_hydrolase_fold"/>
</dbReference>
<feature type="domain" description="Peptidase S9 prolyl oligopeptidase catalytic" evidence="4">
    <location>
        <begin position="528"/>
        <end position="685"/>
    </location>
</feature>
<feature type="signal peptide" evidence="3">
    <location>
        <begin position="1"/>
        <end position="33"/>
    </location>
</feature>
<gene>
    <name evidence="5" type="ORF">FJQ54_05385</name>
</gene>
<dbReference type="AlphaFoldDB" id="A0A501XPK7"/>
<dbReference type="NCBIfam" id="NF033523">
    <property type="entry name" value="lasso_peptidase"/>
    <property type="match status" value="1"/>
</dbReference>
<dbReference type="GO" id="GO:0006508">
    <property type="term" value="P:proteolysis"/>
    <property type="evidence" value="ECO:0007669"/>
    <property type="project" value="InterPro"/>
</dbReference>
<dbReference type="InterPro" id="IPR053536">
    <property type="entry name" value="Lasso_peptide_isopeptidase"/>
</dbReference>
<keyword evidence="2" id="KW-0720">Serine protease</keyword>
<dbReference type="PANTHER" id="PTHR42776:SF27">
    <property type="entry name" value="DIPEPTIDYL PEPTIDASE FAMILY MEMBER 6"/>
    <property type="match status" value="1"/>
</dbReference>
<dbReference type="GO" id="GO:0004252">
    <property type="term" value="F:serine-type endopeptidase activity"/>
    <property type="evidence" value="ECO:0007669"/>
    <property type="project" value="TreeGrafter"/>
</dbReference>